<evidence type="ECO:0008006" key="4">
    <source>
        <dbReference type="Google" id="ProtNLM"/>
    </source>
</evidence>
<accession>A0A371K405</accession>
<keyword evidence="1" id="KW-1133">Transmembrane helix</keyword>
<name>A0A371K405_9GAMM</name>
<organism evidence="2 3">
    <name type="scientific">Lysobacter silvisoli</name>
    <dbReference type="NCBI Taxonomy" id="2293254"/>
    <lineage>
        <taxon>Bacteria</taxon>
        <taxon>Pseudomonadati</taxon>
        <taxon>Pseudomonadota</taxon>
        <taxon>Gammaproteobacteria</taxon>
        <taxon>Lysobacterales</taxon>
        <taxon>Lysobacteraceae</taxon>
        <taxon>Lysobacter</taxon>
    </lineage>
</organism>
<protein>
    <recommendedName>
        <fullName evidence="4">DUF4381 family protein</fullName>
    </recommendedName>
</protein>
<reference evidence="2 3" key="1">
    <citation type="submission" date="2018-08" db="EMBL/GenBank/DDBJ databases">
        <title>Lysobacter sp. zong2l5, whole genome shotgun sequence.</title>
        <authorList>
            <person name="Zhang X."/>
            <person name="Feng G."/>
            <person name="Zhu H."/>
        </authorList>
    </citation>
    <scope>NUCLEOTIDE SEQUENCE [LARGE SCALE GENOMIC DNA]</scope>
    <source>
        <strain evidence="3">zong2l5</strain>
    </source>
</reference>
<keyword evidence="3" id="KW-1185">Reference proteome</keyword>
<comment type="caution">
    <text evidence="2">The sequence shown here is derived from an EMBL/GenBank/DDBJ whole genome shotgun (WGS) entry which is preliminary data.</text>
</comment>
<dbReference type="Proteomes" id="UP000264492">
    <property type="component" value="Unassembled WGS sequence"/>
</dbReference>
<feature type="transmembrane region" description="Helical" evidence="1">
    <location>
        <begin position="31"/>
        <end position="54"/>
    </location>
</feature>
<evidence type="ECO:0000313" key="2">
    <source>
        <dbReference type="EMBL" id="RDZ28661.1"/>
    </source>
</evidence>
<sequence>MNRWLRLFAADDRAIWGVVQAAGEGGALPPLAAAVAAGLAVLVAAAALALALWMRRQRRDPARRIGRSGLALLGLAREIDTYAQSLELAGHSAIEQRRWARQCRRLAGERLDCVNALMLEALRRDTGASR</sequence>
<dbReference type="AlphaFoldDB" id="A0A371K405"/>
<proteinExistence type="predicted"/>
<keyword evidence="1" id="KW-0472">Membrane</keyword>
<evidence type="ECO:0000313" key="3">
    <source>
        <dbReference type="Proteomes" id="UP000264492"/>
    </source>
</evidence>
<keyword evidence="1" id="KW-0812">Transmembrane</keyword>
<dbReference type="EMBL" id="QTSU01000001">
    <property type="protein sequence ID" value="RDZ28661.1"/>
    <property type="molecule type" value="Genomic_DNA"/>
</dbReference>
<dbReference type="RefSeq" id="WP_115858100.1">
    <property type="nucleotide sequence ID" value="NZ_QTSU01000001.1"/>
</dbReference>
<dbReference type="OrthoDB" id="6028329at2"/>
<gene>
    <name evidence="2" type="ORF">DX914_05915</name>
</gene>
<evidence type="ECO:0000256" key="1">
    <source>
        <dbReference type="SAM" id="Phobius"/>
    </source>
</evidence>